<sequence length="145" mass="16305">MISSMTSATAIRWSSLSTGSEITALILIQIGIYGFASLSIFEFFSFEIFYVCSFVNFERCSFCGSNLLCEKNLLTLCRESHVHRICHFISTSVLKLYRPCYGTRIATFKIQSHGAAGYATATTTGDSIQSWQIVLKLGSLHWLFW</sequence>
<keyword evidence="1" id="KW-1133">Transmembrane helix</keyword>
<reference evidence="2 3" key="1">
    <citation type="submission" date="2020-01" db="EMBL/GenBank/DDBJ databases">
        <title>Genome sequence of Arachis hypogaea, cultivar Shitouqi.</title>
        <authorList>
            <person name="Zhuang W."/>
            <person name="Chen H."/>
            <person name="Varshney R."/>
            <person name="Wang D."/>
            <person name="Ming R."/>
        </authorList>
    </citation>
    <scope>NUCLEOTIDE SEQUENCE [LARGE SCALE GENOMIC DNA]</scope>
    <source>
        <tissue evidence="2">Young leaf</tissue>
    </source>
</reference>
<keyword evidence="1" id="KW-0472">Membrane</keyword>
<dbReference type="AlphaFoldDB" id="A0A6B9V3R5"/>
<feature type="transmembrane region" description="Helical" evidence="1">
    <location>
        <begin position="22"/>
        <end position="44"/>
    </location>
</feature>
<dbReference type="Proteomes" id="UP000464620">
    <property type="component" value="Chromosome B09"/>
</dbReference>
<evidence type="ECO:0000313" key="3">
    <source>
        <dbReference type="Proteomes" id="UP000464620"/>
    </source>
</evidence>
<evidence type="ECO:0000256" key="1">
    <source>
        <dbReference type="SAM" id="Phobius"/>
    </source>
</evidence>
<evidence type="ECO:0000313" key="2">
    <source>
        <dbReference type="EMBL" id="QHN76060.1"/>
    </source>
</evidence>
<keyword evidence="1" id="KW-0812">Transmembrane</keyword>
<gene>
    <name evidence="2" type="ORF">DS421_19g640680</name>
</gene>
<name>A0A6B9V3R5_ARAHY</name>
<accession>A0A6B9V3R5</accession>
<proteinExistence type="predicted"/>
<organism evidence="2 3">
    <name type="scientific">Arachis hypogaea</name>
    <name type="common">Peanut</name>
    <dbReference type="NCBI Taxonomy" id="3818"/>
    <lineage>
        <taxon>Eukaryota</taxon>
        <taxon>Viridiplantae</taxon>
        <taxon>Streptophyta</taxon>
        <taxon>Embryophyta</taxon>
        <taxon>Tracheophyta</taxon>
        <taxon>Spermatophyta</taxon>
        <taxon>Magnoliopsida</taxon>
        <taxon>eudicotyledons</taxon>
        <taxon>Gunneridae</taxon>
        <taxon>Pentapetalae</taxon>
        <taxon>rosids</taxon>
        <taxon>fabids</taxon>
        <taxon>Fabales</taxon>
        <taxon>Fabaceae</taxon>
        <taxon>Papilionoideae</taxon>
        <taxon>50 kb inversion clade</taxon>
        <taxon>dalbergioids sensu lato</taxon>
        <taxon>Dalbergieae</taxon>
        <taxon>Pterocarpus clade</taxon>
        <taxon>Arachis</taxon>
    </lineage>
</organism>
<dbReference type="EMBL" id="CP031001">
    <property type="protein sequence ID" value="QHN76060.1"/>
    <property type="molecule type" value="Genomic_DNA"/>
</dbReference>
<protein>
    <submittedName>
        <fullName evidence="2">Uncharacterized protein</fullName>
    </submittedName>
</protein>